<keyword evidence="3" id="KW-1185">Reference proteome</keyword>
<organism evidence="2 3">
    <name type="scientific">Yoonia rhodophyticola</name>
    <dbReference type="NCBI Taxonomy" id="3137370"/>
    <lineage>
        <taxon>Bacteria</taxon>
        <taxon>Pseudomonadati</taxon>
        <taxon>Pseudomonadota</taxon>
        <taxon>Alphaproteobacteria</taxon>
        <taxon>Rhodobacterales</taxon>
        <taxon>Paracoccaceae</taxon>
        <taxon>Yoonia</taxon>
    </lineage>
</organism>
<feature type="transmembrane region" description="Helical" evidence="1">
    <location>
        <begin position="15"/>
        <end position="37"/>
    </location>
</feature>
<gene>
    <name evidence="2" type="ORF">AABB31_08495</name>
</gene>
<keyword evidence="1" id="KW-0812">Transmembrane</keyword>
<dbReference type="EMBL" id="CP151767">
    <property type="protein sequence ID" value="WZU68886.1"/>
    <property type="molecule type" value="Genomic_DNA"/>
</dbReference>
<evidence type="ECO:0000313" key="3">
    <source>
        <dbReference type="Proteomes" id="UP001470809"/>
    </source>
</evidence>
<protein>
    <submittedName>
        <fullName evidence="2">Uncharacterized protein</fullName>
    </submittedName>
</protein>
<evidence type="ECO:0000313" key="2">
    <source>
        <dbReference type="EMBL" id="WZU68886.1"/>
    </source>
</evidence>
<reference evidence="2 3" key="1">
    <citation type="submission" date="2024-04" db="EMBL/GenBank/DDBJ databases">
        <title>Phylogenomic analyses of a clade within the roseobacter group suggest taxonomic reassignments of species of the genera Aestuariivita, Citreicella, Loktanella, Nautella, Pelagibaca, Ruegeria, Thalassobius, Thiobacimonas and Tropicibacter, and the proposal o.</title>
        <authorList>
            <person name="Jeon C.O."/>
        </authorList>
    </citation>
    <scope>NUCLEOTIDE SEQUENCE [LARGE SCALE GENOMIC DNA]</scope>
    <source>
        <strain evidence="2 3">SS1-5</strain>
    </source>
</reference>
<evidence type="ECO:0000256" key="1">
    <source>
        <dbReference type="SAM" id="Phobius"/>
    </source>
</evidence>
<proteinExistence type="predicted"/>
<reference evidence="3" key="2">
    <citation type="submission" date="2024-08" db="EMBL/GenBank/DDBJ databases">
        <title>Phylogenomic analyses of a clade within the roseobacter group suggest taxonomic reassignments of species of the genera Aestuariivita, Citreicella, Loktanella, Nautella, Pelagibaca, Ruegeria, Thalassobius, Thiobacimonas and Tropicibacter, and the proposal o.</title>
        <authorList>
            <person name="Jeon C.O."/>
        </authorList>
    </citation>
    <scope>NUCLEOTIDE SEQUENCE [LARGE SCALE GENOMIC DNA]</scope>
    <source>
        <strain evidence="3">SS1-5</strain>
    </source>
</reference>
<sequence>MTLILDHIHFLPDNIAAHILRALLWGVVRTWIIRVGLSGHAKRRNQC</sequence>
<dbReference type="Proteomes" id="UP001470809">
    <property type="component" value="Chromosome"/>
</dbReference>
<keyword evidence="1" id="KW-0472">Membrane</keyword>
<accession>A0AAN0MC01</accession>
<dbReference type="AlphaFoldDB" id="A0AAN0MC01"/>
<name>A0AAN0MC01_9RHOB</name>
<keyword evidence="1" id="KW-1133">Transmembrane helix</keyword>